<dbReference type="KEGG" id="bmic:BmR1_04g06300"/>
<feature type="signal peptide" evidence="2">
    <location>
        <begin position="1"/>
        <end position="24"/>
    </location>
</feature>
<dbReference type="VEuPathDB" id="PiroplasmaDB:BmR1_04g06300"/>
<sequence>MKLFATIVLQLGFIAFTSPNACHAMVYKDEDETSFIDNVTITPTEPMYHKRNPYRSNESSHLGFSFMNYDDISEQSTSNDLGISYAEESQRGTTTSPTTDKQTAKTETTKKASDKSAAIIDSNSTHDISNDVLDLSSLIRDFSNGNEHYVPLPTNSNLEEIKHYSDTIKTLNINTKDFDISNFVIKPKLTSHVSKSRLYTGSSSDIAEKLKLQELTIVKEGDIFVGRIYDGYNFQFKPKFHEPPTSFNEILNTEL</sequence>
<organism evidence="3 4">
    <name type="scientific">Babesia microti (strain RI)</name>
    <dbReference type="NCBI Taxonomy" id="1133968"/>
    <lineage>
        <taxon>Eukaryota</taxon>
        <taxon>Sar</taxon>
        <taxon>Alveolata</taxon>
        <taxon>Apicomplexa</taxon>
        <taxon>Aconoidasida</taxon>
        <taxon>Piroplasmida</taxon>
        <taxon>Babesiidae</taxon>
        <taxon>Babesia</taxon>
    </lineage>
</organism>
<dbReference type="Proteomes" id="UP000002899">
    <property type="component" value="Chromosome IV"/>
</dbReference>
<dbReference type="GeneID" id="24425904"/>
<evidence type="ECO:0000313" key="3">
    <source>
        <dbReference type="EMBL" id="CCF75457.1"/>
    </source>
</evidence>
<keyword evidence="2" id="KW-0732">Signal</keyword>
<dbReference type="AlphaFoldDB" id="I7IHA2"/>
<feature type="chain" id="PRO_5003710339" evidence="2">
    <location>
        <begin position="25"/>
        <end position="255"/>
    </location>
</feature>
<evidence type="ECO:0000313" key="4">
    <source>
        <dbReference type="Proteomes" id="UP000002899"/>
    </source>
</evidence>
<dbReference type="RefSeq" id="XP_012649865.1">
    <property type="nucleotide sequence ID" value="XM_012794411.1"/>
</dbReference>
<evidence type="ECO:0000256" key="2">
    <source>
        <dbReference type="SAM" id="SignalP"/>
    </source>
</evidence>
<evidence type="ECO:0000256" key="1">
    <source>
        <dbReference type="SAM" id="MobiDB-lite"/>
    </source>
</evidence>
<gene>
    <name evidence="3" type="ORF">BmR1_04g06300</name>
</gene>
<reference evidence="3 4" key="3">
    <citation type="journal article" date="2016" name="Sci. Rep.">
        <title>Genome-wide diversity and gene expression profiling of Babesia microti isolates identify polymorphic genes that mediate host-pathogen interactions.</title>
        <authorList>
            <person name="Silva J.C."/>
            <person name="Cornillot E."/>
            <person name="McCracken C."/>
            <person name="Usmani-Brown S."/>
            <person name="Dwivedi A."/>
            <person name="Ifeonu O.O."/>
            <person name="Crabtree J."/>
            <person name="Gotia H.T."/>
            <person name="Virji A.Z."/>
            <person name="Reynes C."/>
            <person name="Colinge J."/>
            <person name="Kumar V."/>
            <person name="Lawres L."/>
            <person name="Pazzi J.E."/>
            <person name="Pablo J.V."/>
            <person name="Hung C."/>
            <person name="Brancato J."/>
            <person name="Kumari P."/>
            <person name="Orvis J."/>
            <person name="Tretina K."/>
            <person name="Chibucos M."/>
            <person name="Ott S."/>
            <person name="Sadzewicz L."/>
            <person name="Sengamalay N."/>
            <person name="Shetty A.C."/>
            <person name="Su Q."/>
            <person name="Tallon L."/>
            <person name="Fraser C.M."/>
            <person name="Frutos R."/>
            <person name="Molina D.M."/>
            <person name="Krause P.J."/>
            <person name="Ben Mamoun C."/>
        </authorList>
    </citation>
    <scope>NUCLEOTIDE SEQUENCE [LARGE SCALE GENOMIC DNA]</scope>
    <source>
        <strain evidence="3 4">RI</strain>
    </source>
</reference>
<keyword evidence="4" id="KW-1185">Reference proteome</keyword>
<reference evidence="3 4" key="1">
    <citation type="journal article" date="2012" name="Nucleic Acids Res.">
        <title>Sequencing of the smallest Apicomplexan genome from the human pathogen Babesia microti.</title>
        <authorList>
            <person name="Cornillot E."/>
            <person name="Hadj-Kaddour K."/>
            <person name="Dassouli A."/>
            <person name="Noel B."/>
            <person name="Ranwez V."/>
            <person name="Vacherie B."/>
            <person name="Augagneur Y."/>
            <person name="Bres V."/>
            <person name="Duclos A."/>
            <person name="Randazzo S."/>
            <person name="Carcy B."/>
            <person name="Debierre-Grockiego F."/>
            <person name="Delbecq S."/>
            <person name="Moubri-Menage K."/>
            <person name="Shams-Eldin H."/>
            <person name="Usmani-Brown S."/>
            <person name="Bringaud F."/>
            <person name="Wincker P."/>
            <person name="Vivares C.P."/>
            <person name="Schwarz R.T."/>
            <person name="Schetters T.P."/>
            <person name="Krause P.J."/>
            <person name="Gorenflot A."/>
            <person name="Berry V."/>
            <person name="Barbe V."/>
            <person name="Ben Mamoun C."/>
        </authorList>
    </citation>
    <scope>NUCLEOTIDE SEQUENCE [LARGE SCALE GENOMIC DNA]</scope>
    <source>
        <strain evidence="3 4">RI</strain>
    </source>
</reference>
<name>I7IHA2_BABMR</name>
<feature type="compositionally biased region" description="Basic and acidic residues" evidence="1">
    <location>
        <begin position="102"/>
        <end position="114"/>
    </location>
</feature>
<proteinExistence type="predicted"/>
<reference evidence="3 4" key="2">
    <citation type="journal article" date="2013" name="PLoS ONE">
        <title>Whole genome mapping and re-organization of the nuclear and mitochondrial genomes of Babesia microti isolates.</title>
        <authorList>
            <person name="Cornillot E."/>
            <person name="Dassouli A."/>
            <person name="Garg A."/>
            <person name="Pachikara N."/>
            <person name="Randazzo S."/>
            <person name="Depoix D."/>
            <person name="Carcy B."/>
            <person name="Delbecq S."/>
            <person name="Frutos R."/>
            <person name="Silva J.C."/>
            <person name="Sutton R."/>
            <person name="Krause P.J."/>
            <person name="Mamoun C.B."/>
        </authorList>
    </citation>
    <scope>NUCLEOTIDE SEQUENCE [LARGE SCALE GENOMIC DNA]</scope>
    <source>
        <strain evidence="3 4">RI</strain>
    </source>
</reference>
<accession>I7IHA2</accession>
<feature type="region of interest" description="Disordered" evidence="1">
    <location>
        <begin position="87"/>
        <end position="116"/>
    </location>
</feature>
<dbReference type="EMBL" id="LN871599">
    <property type="protein sequence ID" value="CCF75457.1"/>
    <property type="molecule type" value="Genomic_DNA"/>
</dbReference>
<protein>
    <submittedName>
        <fullName evidence="3">Uncharacterized protein</fullName>
    </submittedName>
</protein>